<dbReference type="InterPro" id="IPR040476">
    <property type="entry name" value="CSD2"/>
</dbReference>
<dbReference type="SMART" id="SM00316">
    <property type="entry name" value="S1"/>
    <property type="match status" value="1"/>
</dbReference>
<dbReference type="InterPro" id="IPR011805">
    <property type="entry name" value="RNase_R"/>
</dbReference>
<dbReference type="InterPro" id="IPR011129">
    <property type="entry name" value="CSD"/>
</dbReference>
<comment type="subcellular location">
    <subcellularLocation>
        <location evidence="2 8">Cytoplasm</location>
    </subcellularLocation>
</comment>
<dbReference type="Gene3D" id="2.40.50.140">
    <property type="entry name" value="Nucleic acid-binding proteins"/>
    <property type="match status" value="2"/>
</dbReference>
<dbReference type="Pfam" id="PF00773">
    <property type="entry name" value="RNB"/>
    <property type="match status" value="1"/>
</dbReference>
<dbReference type="Proteomes" id="UP000015462">
    <property type="component" value="Unassembled WGS sequence"/>
</dbReference>
<dbReference type="Pfam" id="PF17876">
    <property type="entry name" value="CSD2"/>
    <property type="match status" value="1"/>
</dbReference>
<comment type="caution">
    <text evidence="10">The sequence shown here is derived from an EMBL/GenBank/DDBJ whole genome shotgun (WGS) entry which is preliminary data.</text>
</comment>
<comment type="similarity">
    <text evidence="8">Belongs to the RNR ribonuclease family. RNase R subfamily.</text>
</comment>
<dbReference type="InterPro" id="IPR004476">
    <property type="entry name" value="RNase_II/RNase_R"/>
</dbReference>
<reference evidence="10 11" key="1">
    <citation type="journal article" date="2013" name="Genome Announc.">
        <title>Genome Sequence of the Pyrene- and Fluoranthene-Degrading Bacterium Cycloclasticus sp. Strain PY97M.</title>
        <authorList>
            <person name="Cui Z."/>
            <person name="Xu G."/>
            <person name="Li Q."/>
            <person name="Gao W."/>
            <person name="Zheng L."/>
        </authorList>
    </citation>
    <scope>NUCLEOTIDE SEQUENCE [LARGE SCALE GENOMIC DNA]</scope>
    <source>
        <strain evidence="10 11">PY97M</strain>
    </source>
</reference>
<dbReference type="InterPro" id="IPR003029">
    <property type="entry name" value="S1_domain"/>
</dbReference>
<dbReference type="Pfam" id="PF00575">
    <property type="entry name" value="S1"/>
    <property type="match status" value="1"/>
</dbReference>
<evidence type="ECO:0000313" key="11">
    <source>
        <dbReference type="Proteomes" id="UP000015462"/>
    </source>
</evidence>
<dbReference type="CDD" id="cd04471">
    <property type="entry name" value="S1_RNase_R"/>
    <property type="match status" value="1"/>
</dbReference>
<dbReference type="PROSITE" id="PS50126">
    <property type="entry name" value="S1"/>
    <property type="match status" value="1"/>
</dbReference>
<evidence type="ECO:0000256" key="6">
    <source>
        <dbReference type="ARBA" id="ARBA00022839"/>
    </source>
</evidence>
<dbReference type="InterPro" id="IPR013223">
    <property type="entry name" value="RNase_B_OB_dom"/>
</dbReference>
<keyword evidence="6 8" id="KW-0269">Exonuclease</keyword>
<evidence type="ECO:0000256" key="3">
    <source>
        <dbReference type="ARBA" id="ARBA00022490"/>
    </source>
</evidence>
<dbReference type="GO" id="GO:0003723">
    <property type="term" value="F:RNA binding"/>
    <property type="evidence" value="ECO:0007669"/>
    <property type="project" value="UniProtKB-UniRule"/>
</dbReference>
<evidence type="ECO:0000256" key="4">
    <source>
        <dbReference type="ARBA" id="ARBA00022722"/>
    </source>
</evidence>
<dbReference type="GO" id="GO:0005829">
    <property type="term" value="C:cytosol"/>
    <property type="evidence" value="ECO:0007669"/>
    <property type="project" value="UniProtKB-ARBA"/>
</dbReference>
<dbReference type="HAMAP" id="MF_01895">
    <property type="entry name" value="RNase_R"/>
    <property type="match status" value="1"/>
</dbReference>
<dbReference type="GO" id="GO:0006402">
    <property type="term" value="P:mRNA catabolic process"/>
    <property type="evidence" value="ECO:0007669"/>
    <property type="project" value="TreeGrafter"/>
</dbReference>
<proteinExistence type="inferred from homology"/>
<dbReference type="Pfam" id="PF08206">
    <property type="entry name" value="OB_RNB"/>
    <property type="match status" value="1"/>
</dbReference>
<dbReference type="SMART" id="SM00357">
    <property type="entry name" value="CSP"/>
    <property type="match status" value="1"/>
</dbReference>
<keyword evidence="7 8" id="KW-0694">RNA-binding</keyword>
<keyword evidence="4 8" id="KW-0540">Nuclease</keyword>
<dbReference type="GO" id="GO:0008859">
    <property type="term" value="F:exoribonuclease II activity"/>
    <property type="evidence" value="ECO:0007669"/>
    <property type="project" value="UniProtKB-UniRule"/>
</dbReference>
<accession>A0AB33Z4L5</accession>
<keyword evidence="3 8" id="KW-0963">Cytoplasm</keyword>
<dbReference type="SUPFAM" id="SSF50249">
    <property type="entry name" value="Nucleic acid-binding proteins"/>
    <property type="match status" value="4"/>
</dbReference>
<dbReference type="InterPro" id="IPR022966">
    <property type="entry name" value="RNase_II/R_CS"/>
</dbReference>
<dbReference type="PROSITE" id="PS01175">
    <property type="entry name" value="RIBONUCLEASE_II"/>
    <property type="match status" value="1"/>
</dbReference>
<dbReference type="InterPro" id="IPR050180">
    <property type="entry name" value="RNR_Ribonuclease"/>
</dbReference>
<evidence type="ECO:0000256" key="8">
    <source>
        <dbReference type="HAMAP-Rule" id="MF_01895"/>
    </source>
</evidence>
<dbReference type="InterPro" id="IPR012340">
    <property type="entry name" value="NA-bd_OB-fold"/>
</dbReference>
<keyword evidence="11" id="KW-1185">Reference proteome</keyword>
<dbReference type="PANTHER" id="PTHR23355">
    <property type="entry name" value="RIBONUCLEASE"/>
    <property type="match status" value="1"/>
</dbReference>
<gene>
    <name evidence="8" type="primary">rnr</name>
    <name evidence="10" type="ORF">L196_01415</name>
</gene>
<evidence type="ECO:0000256" key="2">
    <source>
        <dbReference type="ARBA" id="ARBA00004496"/>
    </source>
</evidence>
<dbReference type="PANTHER" id="PTHR23355:SF9">
    <property type="entry name" value="DIS3-LIKE EXONUCLEASE 2"/>
    <property type="match status" value="1"/>
</dbReference>
<feature type="domain" description="S1 motif" evidence="9">
    <location>
        <begin position="662"/>
        <end position="743"/>
    </location>
</feature>
<evidence type="ECO:0000256" key="7">
    <source>
        <dbReference type="ARBA" id="ARBA00022884"/>
    </source>
</evidence>
<dbReference type="EC" id="3.1.13.1" evidence="8"/>
<evidence type="ECO:0000256" key="5">
    <source>
        <dbReference type="ARBA" id="ARBA00022801"/>
    </source>
</evidence>
<dbReference type="InterPro" id="IPR001900">
    <property type="entry name" value="RNase_II/R"/>
</dbReference>
<keyword evidence="5 8" id="KW-0378">Hydrolase</keyword>
<dbReference type="NCBIfam" id="TIGR00358">
    <property type="entry name" value="3_prime_RNase"/>
    <property type="match status" value="1"/>
</dbReference>
<dbReference type="SMART" id="SM00955">
    <property type="entry name" value="RNB"/>
    <property type="match status" value="1"/>
</dbReference>
<organism evidence="10 11">
    <name type="scientific">Cycloclasticus pugetii</name>
    <dbReference type="NCBI Taxonomy" id="34068"/>
    <lineage>
        <taxon>Bacteria</taxon>
        <taxon>Pseudomonadati</taxon>
        <taxon>Pseudomonadota</taxon>
        <taxon>Gammaproteobacteria</taxon>
        <taxon>Thiotrichales</taxon>
        <taxon>Piscirickettsiaceae</taxon>
        <taxon>Cycloclasticus</taxon>
    </lineage>
</organism>
<dbReference type="AlphaFoldDB" id="A0AB33Z4L5"/>
<protein>
    <recommendedName>
        <fullName evidence="8">Ribonuclease R</fullName>
        <shortName evidence="8">RNase R</shortName>
        <ecNumber evidence="8">3.1.13.1</ecNumber>
    </recommendedName>
</protein>
<evidence type="ECO:0000256" key="1">
    <source>
        <dbReference type="ARBA" id="ARBA00001849"/>
    </source>
</evidence>
<comment type="function">
    <text evidence="8">3'-5' exoribonuclease that releases 5'-nucleoside monophosphates and is involved in maturation of structured RNAs.</text>
</comment>
<comment type="catalytic activity">
    <reaction evidence="1 8">
        <text>Exonucleolytic cleavage in the 3'- to 5'-direction to yield nucleoside 5'-phosphates.</text>
        <dbReference type="EC" id="3.1.13.1"/>
    </reaction>
</comment>
<sequence length="761" mass="86091">MACKLSVWALGLSTLLLTFPLVSKQKRSNKLSNNETTSLGSKEPINKTQLINYLTQQKRPQSWIDIVSGLNVQSKREKKTVSRHLSEMLKSGQLLFNRKEQYCLVQQSDLETGIVIGHADGFGFLKRDAGGDDMFIPPHEMRALINGDRVVVSRGKLNRQGKLEARVVEVLERKVKTVVGRFFDVMGIFHVEAENKRIFQHIFIPPEATLGAKDGQIVMAQMTHYPSSRTQAIAKVIEVMGDHMAPGMEIDMAIRSYELPNSWSQAVLDEAQRFDTSVVEADLADRKDIRKLPFVTIDGADARDFDDAVFCKKMAKGWKLCVAIADVSHYVKPQSAIDTEAYERGTSVYFPEKVIPMLPEVLSNGLCSLNPQVDRLCVVCEMRIDEQGTVTSTKFYNAVMYSHARLTYDEVGLIFDEAAPELLLKHKKLLPHLKELRALYEVMKGAADERGALEFDTFETRFVFDKGRKIKAIEPVVRHDAHRLIEVFMIAANASTANFLAKHEMPNLLRIHEGPSVDRLLKLRGFLSELGLSLDGGEEPKPQHYKQLIASIQNRPDAHLIEMVMLRSMSQAMYGPEQQGHFGLALELYAHFTSPIRRYPDLLAHRAIKHVIAKQKAGSFTYSKSDMTLFGEHCSFCSRRADEATRDVESWLKCEFMMDKIGQEFSGVVSSVTSFGLFVELDKIFIDGLVHVTGLGDDYYHFDASKHRLLGERTNKSFRLGDRLKVKVVKVSLDDKKIDLALAGVEQKKKIVTKRRRKKKR</sequence>
<dbReference type="NCBIfam" id="TIGR02063">
    <property type="entry name" value="RNase_R"/>
    <property type="match status" value="1"/>
</dbReference>
<evidence type="ECO:0000259" key="9">
    <source>
        <dbReference type="PROSITE" id="PS50126"/>
    </source>
</evidence>
<evidence type="ECO:0000313" key="10">
    <source>
        <dbReference type="EMBL" id="EPD14116.1"/>
    </source>
</evidence>
<name>A0AB33Z4L5_9GAMM</name>
<dbReference type="EMBL" id="ASHL01000001">
    <property type="protein sequence ID" value="EPD14116.1"/>
    <property type="molecule type" value="Genomic_DNA"/>
</dbReference>